<gene>
    <name evidence="3" type="ORF">ACFQ4O_03850</name>
</gene>
<dbReference type="EMBL" id="JBHTMX010000014">
    <property type="protein sequence ID" value="MFD1331122.1"/>
    <property type="molecule type" value="Genomic_DNA"/>
</dbReference>
<keyword evidence="4" id="KW-1185">Reference proteome</keyword>
<feature type="compositionally biased region" description="Basic and acidic residues" evidence="1">
    <location>
        <begin position="39"/>
        <end position="57"/>
    </location>
</feature>
<comment type="caution">
    <text evidence="3">The sequence shown here is derived from an EMBL/GenBank/DDBJ whole genome shotgun (WGS) entry which is preliminary data.</text>
</comment>
<evidence type="ECO:0000313" key="3">
    <source>
        <dbReference type="EMBL" id="MFD1331122.1"/>
    </source>
</evidence>
<protein>
    <recommendedName>
        <fullName evidence="5">Pentapeptide MXKDX repeat protein</fullName>
    </recommendedName>
</protein>
<keyword evidence="2" id="KW-0732">Signal</keyword>
<evidence type="ECO:0000256" key="2">
    <source>
        <dbReference type="SAM" id="SignalP"/>
    </source>
</evidence>
<dbReference type="Proteomes" id="UP001597171">
    <property type="component" value="Unassembled WGS sequence"/>
</dbReference>
<evidence type="ECO:0000313" key="4">
    <source>
        <dbReference type="Proteomes" id="UP001597171"/>
    </source>
</evidence>
<evidence type="ECO:0008006" key="5">
    <source>
        <dbReference type="Google" id="ProtNLM"/>
    </source>
</evidence>
<dbReference type="RefSeq" id="WP_378774324.1">
    <property type="nucleotide sequence ID" value="NZ_JBHTMX010000014.1"/>
</dbReference>
<name>A0ABW3Z4H9_9HYPH</name>
<sequence>MFNHTMRAPLLAAALALGASALVAGPVAAQTADKATSTGDREHGKDRDQMDMTRKDAPAPTGSMGGEPADSSGAQSRNGDAATDSGPKKDGAPMTPTPKTPAPTQNQ</sequence>
<feature type="region of interest" description="Disordered" evidence="1">
    <location>
        <begin position="28"/>
        <end position="107"/>
    </location>
</feature>
<organism evidence="3 4">
    <name type="scientific">Methylopila musalis</name>
    <dbReference type="NCBI Taxonomy" id="1134781"/>
    <lineage>
        <taxon>Bacteria</taxon>
        <taxon>Pseudomonadati</taxon>
        <taxon>Pseudomonadota</taxon>
        <taxon>Alphaproteobacteria</taxon>
        <taxon>Hyphomicrobiales</taxon>
        <taxon>Methylopilaceae</taxon>
        <taxon>Methylopila</taxon>
    </lineage>
</organism>
<feature type="signal peptide" evidence="2">
    <location>
        <begin position="1"/>
        <end position="24"/>
    </location>
</feature>
<accession>A0ABW3Z4H9</accession>
<proteinExistence type="predicted"/>
<reference evidence="4" key="1">
    <citation type="journal article" date="2019" name="Int. J. Syst. Evol. Microbiol.">
        <title>The Global Catalogue of Microorganisms (GCM) 10K type strain sequencing project: providing services to taxonomists for standard genome sequencing and annotation.</title>
        <authorList>
            <consortium name="The Broad Institute Genomics Platform"/>
            <consortium name="The Broad Institute Genome Sequencing Center for Infectious Disease"/>
            <person name="Wu L."/>
            <person name="Ma J."/>
        </authorList>
    </citation>
    <scope>NUCLEOTIDE SEQUENCE [LARGE SCALE GENOMIC DNA]</scope>
    <source>
        <strain evidence="4">CCUG 61696</strain>
    </source>
</reference>
<evidence type="ECO:0000256" key="1">
    <source>
        <dbReference type="SAM" id="MobiDB-lite"/>
    </source>
</evidence>
<feature type="chain" id="PRO_5045339738" description="Pentapeptide MXKDX repeat protein" evidence="2">
    <location>
        <begin position="25"/>
        <end position="107"/>
    </location>
</feature>